<dbReference type="EMBL" id="QICS01000001">
    <property type="protein sequence ID" value="PXV95571.1"/>
    <property type="molecule type" value="Genomic_DNA"/>
</dbReference>
<accession>A0A255ILM0</accession>
<dbReference type="GO" id="GO:0051536">
    <property type="term" value="F:iron-sulfur cluster binding"/>
    <property type="evidence" value="ECO:0007669"/>
    <property type="project" value="UniProtKB-KW"/>
</dbReference>
<dbReference type="PANTHER" id="PTHR30548:SF2">
    <property type="entry name" value="2-HYDROXYACYL-COA DEHYDRATASE,D-COMPONENT"/>
    <property type="match status" value="1"/>
</dbReference>
<proteinExistence type="inferred from homology"/>
<evidence type="ECO:0000256" key="3">
    <source>
        <dbReference type="ARBA" id="ARBA00023014"/>
    </source>
</evidence>
<dbReference type="AlphaFoldDB" id="A0A255ILM0"/>
<keyword evidence="6" id="KW-1185">Reference proteome</keyword>
<keyword evidence="3" id="KW-0408">Iron</keyword>
<evidence type="ECO:0000256" key="2">
    <source>
        <dbReference type="ARBA" id="ARBA00005806"/>
    </source>
</evidence>
<keyword evidence="3" id="KW-0411">Iron-sulfur</keyword>
<dbReference type="PANTHER" id="PTHR30548">
    <property type="entry name" value="2-HYDROXYGLUTARYL-COA DEHYDRATASE, D-COMPONENT-RELATED"/>
    <property type="match status" value="1"/>
</dbReference>
<evidence type="ECO:0000313" key="4">
    <source>
        <dbReference type="EMBL" id="PXV95571.1"/>
    </source>
</evidence>
<dbReference type="Proteomes" id="UP000216411">
    <property type="component" value="Unassembled WGS sequence"/>
</dbReference>
<evidence type="ECO:0000313" key="6">
    <source>
        <dbReference type="Proteomes" id="UP000216411"/>
    </source>
</evidence>
<dbReference type="RefSeq" id="WP_094376751.1">
    <property type="nucleotide sequence ID" value="NZ_NOKA02000002.1"/>
</dbReference>
<comment type="similarity">
    <text evidence="2">Belongs to the FldB/FldC dehydratase alpha/beta subunit family.</text>
</comment>
<name>A0A255ILM0_9FIRM</name>
<reference evidence="5" key="3">
    <citation type="submission" date="2018-07" db="EMBL/GenBank/DDBJ databases">
        <authorList>
            <person name="Quirk P.G."/>
            <person name="Krulwich T.A."/>
        </authorList>
    </citation>
    <scope>NUCLEOTIDE SEQUENCE</scope>
    <source>
        <strain evidence="5">CCRI-19302</strain>
    </source>
</reference>
<evidence type="ECO:0000313" key="5">
    <source>
        <dbReference type="EMBL" id="RDY32885.1"/>
    </source>
</evidence>
<evidence type="ECO:0000313" key="7">
    <source>
        <dbReference type="Proteomes" id="UP000247523"/>
    </source>
</evidence>
<keyword evidence="3" id="KW-0479">Metal-binding</keyword>
<evidence type="ECO:0000256" key="1">
    <source>
        <dbReference type="ARBA" id="ARBA00001966"/>
    </source>
</evidence>
<dbReference type="GO" id="GO:0016836">
    <property type="term" value="F:hydro-lyase activity"/>
    <property type="evidence" value="ECO:0007669"/>
    <property type="project" value="UniProtKB-ARBA"/>
</dbReference>
<reference evidence="4 7" key="2">
    <citation type="submission" date="2018-05" db="EMBL/GenBank/DDBJ databases">
        <title>Genomic Encyclopedia of Type Strains, Phase IV (KMG-IV): sequencing the most valuable type-strain genomes for metagenomic binning, comparative biology and taxonomic classification.</title>
        <authorList>
            <person name="Goeker M."/>
        </authorList>
    </citation>
    <scope>NUCLEOTIDE SEQUENCE [LARGE SCALE GENOMIC DNA]</scope>
    <source>
        <strain evidence="4 7">DSM 28816</strain>
    </source>
</reference>
<comment type="cofactor">
    <cofactor evidence="1">
        <name>[4Fe-4S] cluster</name>
        <dbReference type="ChEBI" id="CHEBI:49883"/>
    </cofactor>
</comment>
<dbReference type="InterPro" id="IPR010327">
    <property type="entry name" value="FldB/FldC_alpha/beta"/>
</dbReference>
<reference evidence="5 6" key="1">
    <citation type="journal article" date="2017" name="Genome Announc.">
        <title>Draft Genome Sequence of a Sporulating and Motile Strain of Lachnotalea glycerini Isolated from Water in Quebec City, Canada.</title>
        <authorList>
            <person name="Maheux A.F."/>
            <person name="Boudreau D.K."/>
            <person name="Berube E."/>
            <person name="Boissinot M."/>
            <person name="Raymond F."/>
            <person name="Brodeur S."/>
            <person name="Corbeil J."/>
            <person name="Isabel S."/>
            <person name="Omar R.F."/>
            <person name="Bergeron M.G."/>
        </authorList>
    </citation>
    <scope>NUCLEOTIDE SEQUENCE [LARGE SCALE GENOMIC DNA]</scope>
    <source>
        <strain evidence="5 6">CCRI-19302</strain>
    </source>
</reference>
<dbReference type="Proteomes" id="UP000247523">
    <property type="component" value="Unassembled WGS sequence"/>
</dbReference>
<dbReference type="EMBL" id="NOKA02000002">
    <property type="protein sequence ID" value="RDY32885.1"/>
    <property type="molecule type" value="Genomic_DNA"/>
</dbReference>
<sequence>MDRKIRIGYSCSYVPSSLLEQAGLEMIKVSERELENLAGNKDMLNTLCSLALKSTAVIDACDLDGFIFTNCCNSMQRAYDYLIHKGKKVYLLEIERKQREDYKEYYTHCVRELLEHIAYDFPIQKNLNNITIKAGWNIPMWKNDFDEKAVLVIANIIPTHIEKLFHDIIQPCRLIIKSCHRMICDQEEKNPSVLEREPCVHSFEFAKWLEELLQKNQEKLYGIIFLTSSYCDASLFMYPYVRKTARKYNIPEICLETSFDYSGMGQVATRVEAFMEGIQNRKIYQYQSTSEEFKSKKQDVRLDAVISSLQESGTIRADMKENITFLTKIRYVRAVVGKMEYDCLKTLISYQIDMVINKLKGESEKIVWTNMVMPVELFYSMGLIPVHIELISGWLASLGLSKHYIMLAESMGIASAVCSYHKAVLGLLISEECLHPKTMVFASTICDGGFALGEYCSQRFGTNTFSIEVPYEDNEESCQFVSKQYETLIYWLEQNTGMKYSKKKFEEALQLSNQSRKGWIEANRMRKDTPDFKGRLALRNLFGTTFLFGSKIGVQVVEEYKKDIQRLQKQKTGEKRRKRILWVHFSPLYRNELLEYMEEDLGLSVSADIVSYIYWNEYKMEDGILDVSKRLLSHFYIGNEKRRKNIFNDIINEYEIDGIIHYMHRGCRTIGGSAWLIRELALERHLPYMELHGDCIDPRGNASQQDFTRLEAFKESLEGV</sequence>
<gene>
    <name evidence="4" type="ORF">C8E03_101200</name>
    <name evidence="5" type="ORF">CG710_002820</name>
</gene>
<organism evidence="5 6">
    <name type="scientific">Lachnotalea glycerini</name>
    <dbReference type="NCBI Taxonomy" id="1763509"/>
    <lineage>
        <taxon>Bacteria</taxon>
        <taxon>Bacillati</taxon>
        <taxon>Bacillota</taxon>
        <taxon>Clostridia</taxon>
        <taxon>Lachnospirales</taxon>
        <taxon>Lachnospiraceae</taxon>
        <taxon>Lachnotalea</taxon>
    </lineage>
</organism>
<dbReference type="Gene3D" id="3.40.50.11900">
    <property type="match status" value="2"/>
</dbReference>
<comment type="caution">
    <text evidence="5">The sequence shown here is derived from an EMBL/GenBank/DDBJ whole genome shotgun (WGS) entry which is preliminary data.</text>
</comment>
<dbReference type="Pfam" id="PF06050">
    <property type="entry name" value="HGD-D"/>
    <property type="match status" value="2"/>
</dbReference>
<dbReference type="Gene3D" id="3.40.50.11890">
    <property type="match status" value="2"/>
</dbReference>
<protein>
    <submittedName>
        <fullName evidence="5">2-hydroxyacyl-CoA dehydratase</fullName>
    </submittedName>
    <submittedName>
        <fullName evidence="4">Benzoyl-CoA reductase/2-hydroxyglutaryl-CoA dehydratase subunit BcrC/BadD/HgdB</fullName>
    </submittedName>
</protein>
<dbReference type="OrthoDB" id="9810278at2"/>